<dbReference type="AlphaFoldDB" id="A0A0N5ANM4"/>
<reference evidence="3" key="1">
    <citation type="submission" date="2017-02" db="UniProtKB">
        <authorList>
            <consortium name="WormBaseParasite"/>
        </authorList>
    </citation>
    <scope>IDENTIFICATION</scope>
</reference>
<evidence type="ECO:0000313" key="3">
    <source>
        <dbReference type="WBParaSite" id="SMUV_0000621601-mRNA-1"/>
    </source>
</evidence>
<evidence type="ECO:0000256" key="1">
    <source>
        <dbReference type="SAM" id="Phobius"/>
    </source>
</evidence>
<protein>
    <submittedName>
        <fullName evidence="3">DUF4231 domain-containing protein</fullName>
    </submittedName>
</protein>
<dbReference type="PANTHER" id="PTHR13411:SF6">
    <property type="entry name" value="PLASMINOGEN RECEPTOR (KT)"/>
    <property type="match status" value="1"/>
</dbReference>
<evidence type="ECO:0000313" key="2">
    <source>
        <dbReference type="Proteomes" id="UP000046393"/>
    </source>
</evidence>
<name>A0A0N5ANM4_9BILA</name>
<dbReference type="PANTHER" id="PTHR13411">
    <property type="entry name" value="PLASMINOGEN RECEPTOR (KT)"/>
    <property type="match status" value="1"/>
</dbReference>
<dbReference type="Proteomes" id="UP000046393">
    <property type="component" value="Unplaced"/>
</dbReference>
<feature type="transmembrane region" description="Helical" evidence="1">
    <location>
        <begin position="77"/>
        <end position="94"/>
    </location>
</feature>
<dbReference type="Pfam" id="PF10166">
    <property type="entry name" value="DUF2368"/>
    <property type="match status" value="1"/>
</dbReference>
<proteinExistence type="predicted"/>
<dbReference type="STRING" id="451379.A0A0N5ANM4"/>
<organism evidence="2 3">
    <name type="scientific">Syphacia muris</name>
    <dbReference type="NCBI Taxonomy" id="451379"/>
    <lineage>
        <taxon>Eukaryota</taxon>
        <taxon>Metazoa</taxon>
        <taxon>Ecdysozoa</taxon>
        <taxon>Nematoda</taxon>
        <taxon>Chromadorea</taxon>
        <taxon>Rhabditida</taxon>
        <taxon>Spirurina</taxon>
        <taxon>Oxyuridomorpha</taxon>
        <taxon>Oxyuroidea</taxon>
        <taxon>Oxyuridae</taxon>
        <taxon>Syphacia</taxon>
    </lineage>
</organism>
<keyword evidence="2" id="KW-1185">Reference proteome</keyword>
<dbReference type="InterPro" id="IPR019319">
    <property type="entry name" value="Plg-R(KT)"/>
</dbReference>
<accession>A0A0N5ANM4</accession>
<dbReference type="GO" id="GO:0005886">
    <property type="term" value="C:plasma membrane"/>
    <property type="evidence" value="ECO:0007669"/>
    <property type="project" value="InterPro"/>
</dbReference>
<keyword evidence="1" id="KW-1133">Transmembrane helix</keyword>
<keyword evidence="1" id="KW-0812">Transmembrane</keyword>
<dbReference type="WBParaSite" id="SMUV_0000621601-mRNA-1">
    <property type="protein sequence ID" value="SMUV_0000621601-mRNA-1"/>
    <property type="gene ID" value="SMUV_0000621601"/>
</dbReference>
<keyword evidence="1" id="KW-0472">Membrane</keyword>
<feature type="transmembrane region" description="Helical" evidence="1">
    <location>
        <begin position="52"/>
        <end position="71"/>
    </location>
</feature>
<sequence length="147" mass="16818">MGNEHSRSIESERVYQRMKDVYDQQIADEIELRNAQFENEIATKVAARKRSCIYEGIGVIATISAISAASFKYKAPLIASTLTVPILFLFGYRVETAYGDQLKRIQDRATELLHQDKKKFEVFKESVTLTEVDERIAVKENLKKEAL</sequence>